<reference evidence="2" key="2">
    <citation type="submission" date="2020-09" db="EMBL/GenBank/DDBJ databases">
        <authorList>
            <person name="Sun Q."/>
            <person name="Zhou Y."/>
        </authorList>
    </citation>
    <scope>NUCLEOTIDE SEQUENCE</scope>
    <source>
        <strain evidence="2">CGMCC 4.7403</strain>
    </source>
</reference>
<protein>
    <submittedName>
        <fullName evidence="2">Uncharacterized protein</fullName>
    </submittedName>
</protein>
<evidence type="ECO:0000256" key="1">
    <source>
        <dbReference type="SAM" id="MobiDB-lite"/>
    </source>
</evidence>
<keyword evidence="3" id="KW-1185">Reference proteome</keyword>
<organism evidence="2 3">
    <name type="scientific">Streptomyces capitiformicae</name>
    <dbReference type="NCBI Taxonomy" id="2014920"/>
    <lineage>
        <taxon>Bacteria</taxon>
        <taxon>Bacillati</taxon>
        <taxon>Actinomycetota</taxon>
        <taxon>Actinomycetes</taxon>
        <taxon>Kitasatosporales</taxon>
        <taxon>Streptomycetaceae</taxon>
        <taxon>Streptomyces</taxon>
    </lineage>
</organism>
<name>A0A918ZDS3_9ACTN</name>
<dbReference type="Proteomes" id="UP000603227">
    <property type="component" value="Unassembled WGS sequence"/>
</dbReference>
<comment type="caution">
    <text evidence="2">The sequence shown here is derived from an EMBL/GenBank/DDBJ whole genome shotgun (WGS) entry which is preliminary data.</text>
</comment>
<dbReference type="AlphaFoldDB" id="A0A918ZDS3"/>
<evidence type="ECO:0000313" key="2">
    <source>
        <dbReference type="EMBL" id="GHE47402.1"/>
    </source>
</evidence>
<feature type="region of interest" description="Disordered" evidence="1">
    <location>
        <begin position="1"/>
        <end position="30"/>
    </location>
</feature>
<gene>
    <name evidence="2" type="ORF">GCM10017771_68220</name>
</gene>
<reference evidence="2" key="1">
    <citation type="journal article" date="2014" name="Int. J. Syst. Evol. Microbiol.">
        <title>Complete genome sequence of Corynebacterium casei LMG S-19264T (=DSM 44701T), isolated from a smear-ripened cheese.</title>
        <authorList>
            <consortium name="US DOE Joint Genome Institute (JGI-PGF)"/>
            <person name="Walter F."/>
            <person name="Albersmeier A."/>
            <person name="Kalinowski J."/>
            <person name="Ruckert C."/>
        </authorList>
    </citation>
    <scope>NUCLEOTIDE SEQUENCE</scope>
    <source>
        <strain evidence="2">CGMCC 4.7403</strain>
    </source>
</reference>
<dbReference type="EMBL" id="BNAT01000031">
    <property type="protein sequence ID" value="GHE47402.1"/>
    <property type="molecule type" value="Genomic_DNA"/>
</dbReference>
<sequence length="87" mass="9309">MAITDRPPSAYRTVSTPPPLDTEAQDAKAGEESKELVAATVRPGPTLHVYRTSAWLRVGRGRRVSGGSYRLLELPVQVTAPSPPAQA</sequence>
<evidence type="ECO:0000313" key="3">
    <source>
        <dbReference type="Proteomes" id="UP000603227"/>
    </source>
</evidence>
<accession>A0A918ZDS3</accession>
<proteinExistence type="predicted"/>